<dbReference type="AlphaFoldDB" id="A0A8K0JW14"/>
<dbReference type="Gene3D" id="6.10.140.2030">
    <property type="match status" value="1"/>
</dbReference>
<dbReference type="GO" id="GO:0003729">
    <property type="term" value="F:mRNA binding"/>
    <property type="evidence" value="ECO:0007669"/>
    <property type="project" value="TreeGrafter"/>
</dbReference>
<keyword evidence="5" id="KW-0866">Nonsense-mediated mRNA decay</keyword>
<dbReference type="SUPFAM" id="SSF50729">
    <property type="entry name" value="PH domain-like"/>
    <property type="match status" value="1"/>
</dbReference>
<dbReference type="Pfam" id="PF06058">
    <property type="entry name" value="DCP1"/>
    <property type="match status" value="1"/>
</dbReference>
<organism evidence="8 9">
    <name type="scientific">Ladona fulva</name>
    <name type="common">Scarce chaser dragonfly</name>
    <name type="synonym">Libellula fulva</name>
    <dbReference type="NCBI Taxonomy" id="123851"/>
    <lineage>
        <taxon>Eukaryota</taxon>
        <taxon>Metazoa</taxon>
        <taxon>Ecdysozoa</taxon>
        <taxon>Arthropoda</taxon>
        <taxon>Hexapoda</taxon>
        <taxon>Insecta</taxon>
        <taxon>Pterygota</taxon>
        <taxon>Palaeoptera</taxon>
        <taxon>Odonata</taxon>
        <taxon>Epiprocta</taxon>
        <taxon>Anisoptera</taxon>
        <taxon>Libelluloidea</taxon>
        <taxon>Libellulidae</taxon>
        <taxon>Ladona</taxon>
    </lineage>
</organism>
<evidence type="ECO:0000256" key="4">
    <source>
        <dbReference type="ARBA" id="ARBA00022664"/>
    </source>
</evidence>
<keyword evidence="4" id="KW-0507">mRNA processing</keyword>
<dbReference type="GO" id="GO:0000932">
    <property type="term" value="C:P-body"/>
    <property type="evidence" value="ECO:0007669"/>
    <property type="project" value="TreeGrafter"/>
</dbReference>
<dbReference type="PANTHER" id="PTHR16290">
    <property type="entry name" value="TRANSCRIPTION FACTOR SMIF DECAPPING ENZYME DCP1"/>
    <property type="match status" value="1"/>
</dbReference>
<proteinExistence type="inferred from homology"/>
<evidence type="ECO:0000313" key="8">
    <source>
        <dbReference type="EMBL" id="KAG8223697.1"/>
    </source>
</evidence>
<sequence>MADSSELRMNVAALKRVDPYVKDILDSATHVALYTFNSENNAWEKTDVEGALFVYGRNGEPFHGIVIMNRLNTNNLVEPVSNGLDFQLQEPFLLYRNAKSRIYGIWFYDKDECIRIASVLDKLVKELDKKHEKSSKAKQASSVDIFSMLSKAQEDFNANKMKTKNSTDCSVPKQAPQKVPSSTDLSKPESTPISVMEFFAKASTSQYSVDNEDCKGLKQVCSGLFLAQAPAIGLSSPVTCANVSDTNGGQLKPLLHRIMSNPAHTVEHIEKQQRSVTPETKKKEKHIIKSDQKSIPNSLNCNSVSSKLIDKVDEGVNFLRVTSPAAPVPPIAASSTVEDLSGTDRPLSAPLWSGSSGKLALMPPVMFTSSRVAMKPTPVDPGCLPQIHSSPSLIKPSILGARAPQEVDGPLTDLSPLTRNQLLQAFSYLIRHDPDFVTKLHEAYMKSFTEIIS</sequence>
<dbReference type="InterPro" id="IPR010334">
    <property type="entry name" value="Dcp1"/>
</dbReference>
<dbReference type="InterPro" id="IPR011993">
    <property type="entry name" value="PH-like_dom_sf"/>
</dbReference>
<dbReference type="OrthoDB" id="440673at2759"/>
<dbReference type="Pfam" id="PF16741">
    <property type="entry name" value="mRNA_decap_C"/>
    <property type="match status" value="1"/>
</dbReference>
<evidence type="ECO:0000256" key="3">
    <source>
        <dbReference type="ARBA" id="ARBA00022490"/>
    </source>
</evidence>
<dbReference type="CDD" id="cd09804">
    <property type="entry name" value="Dcp1"/>
    <property type="match status" value="1"/>
</dbReference>
<evidence type="ECO:0000259" key="7">
    <source>
        <dbReference type="Pfam" id="PF16741"/>
    </source>
</evidence>
<dbReference type="GO" id="GO:0031087">
    <property type="term" value="P:deadenylation-independent decapping of nuclear-transcribed mRNA"/>
    <property type="evidence" value="ECO:0007669"/>
    <property type="project" value="TreeGrafter"/>
</dbReference>
<dbReference type="EMBL" id="KZ308170">
    <property type="protein sequence ID" value="KAG8223697.1"/>
    <property type="molecule type" value="Genomic_DNA"/>
</dbReference>
<feature type="domain" description="mRNA-decapping enzyme C-terminal" evidence="7">
    <location>
        <begin position="415"/>
        <end position="450"/>
    </location>
</feature>
<comment type="caution">
    <text evidence="8">The sequence shown here is derived from an EMBL/GenBank/DDBJ whole genome shotgun (WGS) entry which is preliminary data.</text>
</comment>
<keyword evidence="3" id="KW-0963">Cytoplasm</keyword>
<comment type="similarity">
    <text evidence="2">Belongs to the DCP1 family.</text>
</comment>
<accession>A0A8K0JW14</accession>
<dbReference type="GO" id="GO:0006397">
    <property type="term" value="P:mRNA processing"/>
    <property type="evidence" value="ECO:0007669"/>
    <property type="project" value="UniProtKB-KW"/>
</dbReference>
<protein>
    <recommendedName>
        <fullName evidence="7">mRNA-decapping enzyme C-terminal domain-containing protein</fullName>
    </recommendedName>
</protein>
<evidence type="ECO:0000256" key="2">
    <source>
        <dbReference type="ARBA" id="ARBA00008778"/>
    </source>
</evidence>
<dbReference type="GO" id="GO:0008047">
    <property type="term" value="F:enzyme activator activity"/>
    <property type="evidence" value="ECO:0007669"/>
    <property type="project" value="InterPro"/>
</dbReference>
<reference evidence="8" key="2">
    <citation type="submission" date="2017-10" db="EMBL/GenBank/DDBJ databases">
        <title>Ladona fulva Genome sequencing and assembly.</title>
        <authorList>
            <person name="Murali S."/>
            <person name="Richards S."/>
            <person name="Bandaranaike D."/>
            <person name="Bellair M."/>
            <person name="Blankenburg K."/>
            <person name="Chao H."/>
            <person name="Dinh H."/>
            <person name="Doddapaneni H."/>
            <person name="Dugan-Rocha S."/>
            <person name="Elkadiri S."/>
            <person name="Gnanaolivu R."/>
            <person name="Hernandez B."/>
            <person name="Skinner E."/>
            <person name="Javaid M."/>
            <person name="Lee S."/>
            <person name="Li M."/>
            <person name="Ming W."/>
            <person name="Munidasa M."/>
            <person name="Muniz J."/>
            <person name="Nguyen L."/>
            <person name="Hughes D."/>
            <person name="Osuji N."/>
            <person name="Pu L.-L."/>
            <person name="Puazo M."/>
            <person name="Qu C."/>
            <person name="Quiroz J."/>
            <person name="Raj R."/>
            <person name="Weissenberger G."/>
            <person name="Xin Y."/>
            <person name="Zou X."/>
            <person name="Han Y."/>
            <person name="Worley K."/>
            <person name="Muzny D."/>
            <person name="Gibbs R."/>
        </authorList>
    </citation>
    <scope>NUCLEOTIDE SEQUENCE</scope>
    <source>
        <strain evidence="8">Sampled in the wild</strain>
    </source>
</reference>
<evidence type="ECO:0000256" key="1">
    <source>
        <dbReference type="ARBA" id="ARBA00004496"/>
    </source>
</evidence>
<dbReference type="FunFam" id="2.30.29.30:FF:000425">
    <property type="entry name" value="mRNA-decapping enzyme 1B"/>
    <property type="match status" value="1"/>
</dbReference>
<evidence type="ECO:0000313" key="9">
    <source>
        <dbReference type="Proteomes" id="UP000792457"/>
    </source>
</evidence>
<gene>
    <name evidence="8" type="ORF">J437_LFUL004062</name>
</gene>
<reference evidence="8" key="1">
    <citation type="submission" date="2013-04" db="EMBL/GenBank/DDBJ databases">
        <authorList>
            <person name="Qu J."/>
            <person name="Murali S.C."/>
            <person name="Bandaranaike D."/>
            <person name="Bellair M."/>
            <person name="Blankenburg K."/>
            <person name="Chao H."/>
            <person name="Dinh H."/>
            <person name="Doddapaneni H."/>
            <person name="Downs B."/>
            <person name="Dugan-Rocha S."/>
            <person name="Elkadiri S."/>
            <person name="Gnanaolivu R.D."/>
            <person name="Hernandez B."/>
            <person name="Javaid M."/>
            <person name="Jayaseelan J.C."/>
            <person name="Lee S."/>
            <person name="Li M."/>
            <person name="Ming W."/>
            <person name="Munidasa M."/>
            <person name="Muniz J."/>
            <person name="Nguyen L."/>
            <person name="Ongeri F."/>
            <person name="Osuji N."/>
            <person name="Pu L.-L."/>
            <person name="Puazo M."/>
            <person name="Qu C."/>
            <person name="Quiroz J."/>
            <person name="Raj R."/>
            <person name="Weissenberger G."/>
            <person name="Xin Y."/>
            <person name="Zou X."/>
            <person name="Han Y."/>
            <person name="Richards S."/>
            <person name="Worley K."/>
            <person name="Muzny D."/>
            <person name="Gibbs R."/>
        </authorList>
    </citation>
    <scope>NUCLEOTIDE SEQUENCE</scope>
    <source>
        <strain evidence="8">Sampled in the wild</strain>
    </source>
</reference>
<dbReference type="InterPro" id="IPR031953">
    <property type="entry name" value="mRNA_decap_C"/>
</dbReference>
<dbReference type="Proteomes" id="UP000792457">
    <property type="component" value="Unassembled WGS sequence"/>
</dbReference>
<evidence type="ECO:0000256" key="5">
    <source>
        <dbReference type="ARBA" id="ARBA00023161"/>
    </source>
</evidence>
<feature type="region of interest" description="Disordered" evidence="6">
    <location>
        <begin position="162"/>
        <end position="189"/>
    </location>
</feature>
<dbReference type="GO" id="GO:0000184">
    <property type="term" value="P:nuclear-transcribed mRNA catabolic process, nonsense-mediated decay"/>
    <property type="evidence" value="ECO:0007669"/>
    <property type="project" value="UniProtKB-KW"/>
</dbReference>
<evidence type="ECO:0000256" key="6">
    <source>
        <dbReference type="SAM" id="MobiDB-lite"/>
    </source>
</evidence>
<dbReference type="PANTHER" id="PTHR16290:SF0">
    <property type="entry name" value="DECAPPING PROTEIN 1, ISOFORM A"/>
    <property type="match status" value="1"/>
</dbReference>
<keyword evidence="9" id="KW-1185">Reference proteome</keyword>
<feature type="compositionally biased region" description="Polar residues" evidence="6">
    <location>
        <begin position="179"/>
        <end position="189"/>
    </location>
</feature>
<dbReference type="GO" id="GO:0000290">
    <property type="term" value="P:deadenylation-dependent decapping of nuclear-transcribed mRNA"/>
    <property type="evidence" value="ECO:0007669"/>
    <property type="project" value="InterPro"/>
</dbReference>
<comment type="subcellular location">
    <subcellularLocation>
        <location evidence="1">Cytoplasm</location>
    </subcellularLocation>
</comment>
<dbReference type="Gene3D" id="2.30.29.30">
    <property type="entry name" value="Pleckstrin-homology domain (PH domain)/Phosphotyrosine-binding domain (PTB)"/>
    <property type="match status" value="1"/>
</dbReference>
<name>A0A8K0JW14_LADFU</name>